<keyword evidence="3" id="KW-1003">Cell membrane</keyword>
<keyword evidence="7" id="KW-0811">Translocation</keyword>
<dbReference type="NCBIfam" id="TIGR00964">
    <property type="entry name" value="secE_bact"/>
    <property type="match status" value="1"/>
</dbReference>
<dbReference type="InterPro" id="IPR005807">
    <property type="entry name" value="SecE_bac"/>
</dbReference>
<dbReference type="Gene3D" id="1.20.5.1030">
    <property type="entry name" value="Preprotein translocase secy subunit"/>
    <property type="match status" value="1"/>
</dbReference>
<dbReference type="PANTHER" id="PTHR33910">
    <property type="entry name" value="PROTEIN TRANSLOCASE SUBUNIT SECE"/>
    <property type="match status" value="1"/>
</dbReference>
<evidence type="ECO:0000256" key="1">
    <source>
        <dbReference type="ARBA" id="ARBA00004370"/>
    </source>
</evidence>
<feature type="transmembrane region" description="Helical" evidence="9">
    <location>
        <begin position="25"/>
        <end position="46"/>
    </location>
</feature>
<keyword evidence="4 9" id="KW-0812">Transmembrane</keyword>
<evidence type="ECO:0000256" key="6">
    <source>
        <dbReference type="ARBA" id="ARBA00022989"/>
    </source>
</evidence>
<evidence type="ECO:0000256" key="4">
    <source>
        <dbReference type="ARBA" id="ARBA00022692"/>
    </source>
</evidence>
<evidence type="ECO:0000256" key="9">
    <source>
        <dbReference type="SAM" id="Phobius"/>
    </source>
</evidence>
<keyword evidence="5" id="KW-0653">Protein transport</keyword>
<comment type="subcellular location">
    <subcellularLocation>
        <location evidence="1">Membrane</location>
    </subcellularLocation>
</comment>
<evidence type="ECO:0000256" key="7">
    <source>
        <dbReference type="ARBA" id="ARBA00023010"/>
    </source>
</evidence>
<dbReference type="GO" id="GO:0005886">
    <property type="term" value="C:plasma membrane"/>
    <property type="evidence" value="ECO:0007669"/>
    <property type="project" value="TreeGrafter"/>
</dbReference>
<dbReference type="STRING" id="1801735.A2645_00240"/>
<name>A0A1F6UY63_9BACT</name>
<reference evidence="10 11" key="1">
    <citation type="journal article" date="2016" name="Nat. Commun.">
        <title>Thousands of microbial genomes shed light on interconnected biogeochemical processes in an aquifer system.</title>
        <authorList>
            <person name="Anantharaman K."/>
            <person name="Brown C.T."/>
            <person name="Hug L.A."/>
            <person name="Sharon I."/>
            <person name="Castelle C.J."/>
            <person name="Probst A.J."/>
            <person name="Thomas B.C."/>
            <person name="Singh A."/>
            <person name="Wilkins M.J."/>
            <person name="Karaoz U."/>
            <person name="Brodie E.L."/>
            <person name="Williams K.H."/>
            <person name="Hubbard S.S."/>
            <person name="Banfield J.F."/>
        </authorList>
    </citation>
    <scope>NUCLEOTIDE SEQUENCE [LARGE SCALE GENOMIC DNA]</scope>
</reference>
<dbReference type="GO" id="GO:0008320">
    <property type="term" value="F:protein transmembrane transporter activity"/>
    <property type="evidence" value="ECO:0007669"/>
    <property type="project" value="InterPro"/>
</dbReference>
<dbReference type="GO" id="GO:0006605">
    <property type="term" value="P:protein targeting"/>
    <property type="evidence" value="ECO:0007669"/>
    <property type="project" value="InterPro"/>
</dbReference>
<dbReference type="GO" id="GO:0009306">
    <property type="term" value="P:protein secretion"/>
    <property type="evidence" value="ECO:0007669"/>
    <property type="project" value="InterPro"/>
</dbReference>
<dbReference type="InterPro" id="IPR001901">
    <property type="entry name" value="Translocase_SecE/Sec61-g"/>
</dbReference>
<dbReference type="Pfam" id="PF00584">
    <property type="entry name" value="SecE"/>
    <property type="match status" value="1"/>
</dbReference>
<proteinExistence type="predicted"/>
<accession>A0A1F6UY63</accession>
<dbReference type="EMBL" id="MFTL01000002">
    <property type="protein sequence ID" value="OGI62206.1"/>
    <property type="molecule type" value="Genomic_DNA"/>
</dbReference>
<protein>
    <submittedName>
        <fullName evidence="10">Preprotein translocase subunit SecE</fullName>
    </submittedName>
</protein>
<keyword evidence="6 9" id="KW-1133">Transmembrane helix</keyword>
<evidence type="ECO:0000313" key="10">
    <source>
        <dbReference type="EMBL" id="OGI62206.1"/>
    </source>
</evidence>
<dbReference type="InterPro" id="IPR038379">
    <property type="entry name" value="SecE_sf"/>
</dbReference>
<gene>
    <name evidence="10" type="ORF">A2645_00240</name>
</gene>
<dbReference type="Proteomes" id="UP000182253">
    <property type="component" value="Unassembled WGS sequence"/>
</dbReference>
<dbReference type="PANTHER" id="PTHR33910:SF1">
    <property type="entry name" value="PROTEIN TRANSLOCASE SUBUNIT SECE"/>
    <property type="match status" value="1"/>
</dbReference>
<keyword evidence="8 9" id="KW-0472">Membrane</keyword>
<sequence length="60" mass="6934">MKIAQYFRELKQEMTHVIWPKRNTAVAFTAIVILASLLIAYFLGAFDKLFSVGLEKFLIK</sequence>
<dbReference type="GO" id="GO:0043952">
    <property type="term" value="P:protein transport by the Sec complex"/>
    <property type="evidence" value="ECO:0007669"/>
    <property type="project" value="TreeGrafter"/>
</dbReference>
<evidence type="ECO:0000256" key="2">
    <source>
        <dbReference type="ARBA" id="ARBA00022448"/>
    </source>
</evidence>
<keyword evidence="2" id="KW-0813">Transport</keyword>
<dbReference type="GO" id="GO:0006886">
    <property type="term" value="P:intracellular protein transport"/>
    <property type="evidence" value="ECO:0007669"/>
    <property type="project" value="InterPro"/>
</dbReference>
<organism evidence="10 11">
    <name type="scientific">Candidatus Nomurabacteria bacterium RIFCSPHIGHO2_01_FULL_39_9</name>
    <dbReference type="NCBI Taxonomy" id="1801735"/>
    <lineage>
        <taxon>Bacteria</taxon>
        <taxon>Candidatus Nomuraibacteriota</taxon>
    </lineage>
</organism>
<evidence type="ECO:0000256" key="5">
    <source>
        <dbReference type="ARBA" id="ARBA00022927"/>
    </source>
</evidence>
<evidence type="ECO:0000313" key="11">
    <source>
        <dbReference type="Proteomes" id="UP000182253"/>
    </source>
</evidence>
<evidence type="ECO:0000256" key="8">
    <source>
        <dbReference type="ARBA" id="ARBA00023136"/>
    </source>
</evidence>
<comment type="caution">
    <text evidence="10">The sequence shown here is derived from an EMBL/GenBank/DDBJ whole genome shotgun (WGS) entry which is preliminary data.</text>
</comment>
<evidence type="ECO:0000256" key="3">
    <source>
        <dbReference type="ARBA" id="ARBA00022475"/>
    </source>
</evidence>
<dbReference type="AlphaFoldDB" id="A0A1F6UY63"/>